<feature type="compositionally biased region" description="Basic and acidic residues" evidence="1">
    <location>
        <begin position="371"/>
        <end position="387"/>
    </location>
</feature>
<feature type="compositionally biased region" description="Gly residues" evidence="1">
    <location>
        <begin position="206"/>
        <end position="216"/>
    </location>
</feature>
<gene>
    <name evidence="3" type="ORF">CBR_g39728</name>
</gene>
<dbReference type="Gene3D" id="1.10.510.10">
    <property type="entry name" value="Transferase(Phosphotransferase) domain 1"/>
    <property type="match status" value="1"/>
</dbReference>
<dbReference type="AlphaFoldDB" id="A0A388LSI6"/>
<feature type="compositionally biased region" description="Low complexity" evidence="1">
    <location>
        <begin position="1166"/>
        <end position="1178"/>
    </location>
</feature>
<feature type="compositionally biased region" description="Basic and acidic residues" evidence="1">
    <location>
        <begin position="1017"/>
        <end position="1027"/>
    </location>
</feature>
<dbReference type="InterPro" id="IPR000719">
    <property type="entry name" value="Prot_kinase_dom"/>
</dbReference>
<feature type="compositionally biased region" description="Low complexity" evidence="1">
    <location>
        <begin position="517"/>
        <end position="549"/>
    </location>
</feature>
<dbReference type="Proteomes" id="UP000265515">
    <property type="component" value="Unassembled WGS sequence"/>
</dbReference>
<reference evidence="3 4" key="1">
    <citation type="journal article" date="2018" name="Cell">
        <title>The Chara Genome: Secondary Complexity and Implications for Plant Terrestrialization.</title>
        <authorList>
            <person name="Nishiyama T."/>
            <person name="Sakayama H."/>
            <person name="Vries J.D."/>
            <person name="Buschmann H."/>
            <person name="Saint-Marcoux D."/>
            <person name="Ullrich K.K."/>
            <person name="Haas F.B."/>
            <person name="Vanderstraeten L."/>
            <person name="Becker D."/>
            <person name="Lang D."/>
            <person name="Vosolsobe S."/>
            <person name="Rombauts S."/>
            <person name="Wilhelmsson P.K.I."/>
            <person name="Janitza P."/>
            <person name="Kern R."/>
            <person name="Heyl A."/>
            <person name="Rumpler F."/>
            <person name="Villalobos L.I.A.C."/>
            <person name="Clay J.M."/>
            <person name="Skokan R."/>
            <person name="Toyoda A."/>
            <person name="Suzuki Y."/>
            <person name="Kagoshima H."/>
            <person name="Schijlen E."/>
            <person name="Tajeshwar N."/>
            <person name="Catarino B."/>
            <person name="Hetherington A.J."/>
            <person name="Saltykova A."/>
            <person name="Bonnot C."/>
            <person name="Breuninger H."/>
            <person name="Symeonidi A."/>
            <person name="Radhakrishnan G.V."/>
            <person name="Van Nieuwerburgh F."/>
            <person name="Deforce D."/>
            <person name="Chang C."/>
            <person name="Karol K.G."/>
            <person name="Hedrich R."/>
            <person name="Ulvskov P."/>
            <person name="Glockner G."/>
            <person name="Delwiche C.F."/>
            <person name="Petrasek J."/>
            <person name="Van de Peer Y."/>
            <person name="Friml J."/>
            <person name="Beilby M."/>
            <person name="Dolan L."/>
            <person name="Kohara Y."/>
            <person name="Sugano S."/>
            <person name="Fujiyama A."/>
            <person name="Delaux P.-M."/>
            <person name="Quint M."/>
            <person name="TheiBen G."/>
            <person name="Hagemann M."/>
            <person name="Harholt J."/>
            <person name="Dunand C."/>
            <person name="Zachgo S."/>
            <person name="Langdale J."/>
            <person name="Maumus F."/>
            <person name="Straeten D.V.D."/>
            <person name="Gould S.B."/>
            <person name="Rensing S.A."/>
        </authorList>
    </citation>
    <scope>NUCLEOTIDE SEQUENCE [LARGE SCALE GENOMIC DNA]</scope>
    <source>
        <strain evidence="3 4">S276</strain>
    </source>
</reference>
<dbReference type="PANTHER" id="PTHR13491:SF0">
    <property type="entry name" value="ZINC FINGER CCHC DOMAIN-CONTAINING PROTEIN 10"/>
    <property type="match status" value="1"/>
</dbReference>
<accession>A0A388LSI6</accession>
<feature type="region of interest" description="Disordered" evidence="1">
    <location>
        <begin position="514"/>
        <end position="549"/>
    </location>
</feature>
<feature type="region of interest" description="Disordered" evidence="1">
    <location>
        <begin position="760"/>
        <end position="793"/>
    </location>
</feature>
<dbReference type="SMART" id="SM00220">
    <property type="entry name" value="S_TKc"/>
    <property type="match status" value="1"/>
</dbReference>
<dbReference type="EMBL" id="BFEA01000507">
    <property type="protein sequence ID" value="GBG85163.1"/>
    <property type="molecule type" value="Genomic_DNA"/>
</dbReference>
<feature type="region of interest" description="Disordered" evidence="1">
    <location>
        <begin position="354"/>
        <end position="398"/>
    </location>
</feature>
<organism evidence="3 4">
    <name type="scientific">Chara braunii</name>
    <name type="common">Braun's stonewort</name>
    <dbReference type="NCBI Taxonomy" id="69332"/>
    <lineage>
        <taxon>Eukaryota</taxon>
        <taxon>Viridiplantae</taxon>
        <taxon>Streptophyta</taxon>
        <taxon>Charophyceae</taxon>
        <taxon>Charales</taxon>
        <taxon>Characeae</taxon>
        <taxon>Chara</taxon>
    </lineage>
</organism>
<evidence type="ECO:0000313" key="4">
    <source>
        <dbReference type="Proteomes" id="UP000265515"/>
    </source>
</evidence>
<dbReference type="Gramene" id="GBG85163">
    <property type="protein sequence ID" value="GBG85163"/>
    <property type="gene ID" value="CBR_g39728"/>
</dbReference>
<feature type="region of interest" description="Disordered" evidence="1">
    <location>
        <begin position="1153"/>
        <end position="1178"/>
    </location>
</feature>
<dbReference type="GO" id="GO:0005524">
    <property type="term" value="F:ATP binding"/>
    <property type="evidence" value="ECO:0007669"/>
    <property type="project" value="InterPro"/>
</dbReference>
<dbReference type="PROSITE" id="PS50011">
    <property type="entry name" value="PROTEIN_KINASE_DOM"/>
    <property type="match status" value="1"/>
</dbReference>
<dbReference type="GO" id="GO:0004672">
    <property type="term" value="F:protein kinase activity"/>
    <property type="evidence" value="ECO:0007669"/>
    <property type="project" value="InterPro"/>
</dbReference>
<feature type="region of interest" description="Disordered" evidence="1">
    <location>
        <begin position="912"/>
        <end position="1082"/>
    </location>
</feature>
<keyword evidence="4" id="KW-1185">Reference proteome</keyword>
<evidence type="ECO:0000313" key="3">
    <source>
        <dbReference type="EMBL" id="GBG85163.1"/>
    </source>
</evidence>
<dbReference type="PANTHER" id="PTHR13491">
    <property type="entry name" value="ZCCHC10 PROTEIN"/>
    <property type="match status" value="1"/>
</dbReference>
<feature type="region of interest" description="Disordered" evidence="1">
    <location>
        <begin position="622"/>
        <end position="643"/>
    </location>
</feature>
<dbReference type="OrthoDB" id="1881000at2759"/>
<comment type="caution">
    <text evidence="3">The sequence shown here is derived from an EMBL/GenBank/DDBJ whole genome shotgun (WGS) entry which is preliminary data.</text>
</comment>
<sequence length="1178" mass="126913">MACALFAPRGAATLNSMVTSWKMPGTLRVNGHGRRGDVGCIPRSWGVAVVASTLSRELPTRLMITRRRSIAVGVFGGHCHATKSSWASRSWLDWDCYCSPSLTSVSCSNWPPSSADRPPARGRVGGGGGGGGGRGGGKMMTKPPSDYWLGSGFWTQRGVGKGALFSKKGPGVFFDEEDERLVVDHGRRRRERRRRGKVCYLPRGAAGDGSGGGGVSSMGSPAGSGREGDSGGGAMDDGFGGRVGGGGVLKGGVFGGGGKGSSTSLDGRRPGISRLLVEYKLSDFDVSRHVGVGLAGKADEAVFEAVVTKPDSPIRGKRVVLRKLSGRRARRWGMRALEVFPRLVRGEDRYHPSTTRLHGYISSPSSSSDVTLKHDPRQENGARKKEGGGGGGGKEEDEEDNEELFLIHGYYGNYSLHQWLLMSDWLPHLEEKLAAGKKLAGDGGVIGGGGRSEVSRKLLLVRMIIRDILISINYLHNNGLAHTSLRLQDIHVSAADRHVKVGLLGNAVDLPPRSDYSSSGGKDPDFSSSSSSSASSSFSSSSSSTSSTWSSSAVNMEAIRRKVMISRDIKCVGVVMARMVLSQLLAEANFAKFRAFLRQGNDPATLREFMLPMIRDVRGRKKRRGGEEWRRSGGMEVEEEEGGEEDHVIGLQILDRDGGAGWSLLGALLAANPSERISCAEALRHPFLCGPRWTTGPSLEFTRWVIGSAAGRIVERYMYLNQQRERLWQLISTLERMNGAGSSWCNQLVRSSLFRPHPPPLPAAHVAAKEGQPNSNSASPAAHSSRLKPPTGSINNSSIPWQWRLAYHTGRLVGLTRRKPSPHVRMGHVMMTISRQQADFAPSSSSSSSSASLSTSSSRGVGLSVEVVARFTIMPESEPWPHDKSGMKGTLRVRSGSCYGFLTTTEAGAGVVGGREKGGGKGGGRVVRGGESTPTLQRPSAIDGYISDGRQKITAVELPVEGQKGLRGDGDGTGYGSERRGEEEEEEESENLRGNQERELAEDAEGERGSSPSVGKESSRRKIDQRRTTSISSRSWLRRRNAPLPSSVRDGLHLNDDDDDDGDGDDANGNGLSPVLRFDFGTNGEDEESISVELDYRGKDVDFMMRILNEVQRQLPMDLFHVSRLACVTYIDNRMLIVRGISGTAMLFLKSTGINSDDGNERRKPSSSSSSSPLSSSE</sequence>
<feature type="compositionally biased region" description="Low complexity" evidence="1">
    <location>
        <begin position="773"/>
        <end position="784"/>
    </location>
</feature>
<protein>
    <recommendedName>
        <fullName evidence="2">Protein kinase domain-containing protein</fullName>
    </recommendedName>
</protein>
<feature type="compositionally biased region" description="Low complexity" evidence="1">
    <location>
        <begin position="843"/>
        <end position="858"/>
    </location>
</feature>
<proteinExistence type="predicted"/>
<feature type="domain" description="Protein kinase" evidence="2">
    <location>
        <begin position="284"/>
        <end position="688"/>
    </location>
</feature>
<feature type="compositionally biased region" description="Polar residues" evidence="1">
    <location>
        <begin position="354"/>
        <end position="370"/>
    </location>
</feature>
<feature type="compositionally biased region" description="Acidic residues" evidence="1">
    <location>
        <begin position="1056"/>
        <end position="1066"/>
    </location>
</feature>
<dbReference type="STRING" id="69332.A0A388LSI6"/>
<name>A0A388LSI6_CHABU</name>
<dbReference type="InterPro" id="IPR039715">
    <property type="entry name" value="ZCCHC10"/>
</dbReference>
<feature type="region of interest" description="Disordered" evidence="1">
    <location>
        <begin position="108"/>
        <end position="138"/>
    </location>
</feature>
<feature type="region of interest" description="Disordered" evidence="1">
    <location>
        <begin position="837"/>
        <end position="859"/>
    </location>
</feature>
<feature type="region of interest" description="Disordered" evidence="1">
    <location>
        <begin position="202"/>
        <end position="239"/>
    </location>
</feature>
<evidence type="ECO:0000256" key="1">
    <source>
        <dbReference type="SAM" id="MobiDB-lite"/>
    </source>
</evidence>
<dbReference type="InterPro" id="IPR011009">
    <property type="entry name" value="Kinase-like_dom_sf"/>
</dbReference>
<evidence type="ECO:0000259" key="2">
    <source>
        <dbReference type="PROSITE" id="PS50011"/>
    </source>
</evidence>
<dbReference type="SUPFAM" id="SSF56112">
    <property type="entry name" value="Protein kinase-like (PK-like)"/>
    <property type="match status" value="1"/>
</dbReference>
<feature type="compositionally biased region" description="Gly residues" evidence="1">
    <location>
        <begin position="230"/>
        <end position="239"/>
    </location>
</feature>
<feature type="compositionally biased region" description="Gly residues" evidence="1">
    <location>
        <begin position="123"/>
        <end position="138"/>
    </location>
</feature>